<dbReference type="AlphaFoldDB" id="A0A6A6TX33"/>
<dbReference type="PANTHER" id="PTHR13274">
    <property type="entry name" value="MITOCHONDRIAL RIBOSOMAL PROTEIN S25"/>
    <property type="match status" value="1"/>
</dbReference>
<dbReference type="SMART" id="SM00916">
    <property type="entry name" value="L51_S25_CI-B8"/>
    <property type="match status" value="1"/>
</dbReference>
<keyword evidence="4" id="KW-0687">Ribonucleoprotein</keyword>
<gene>
    <name evidence="7" type="ORF">BT63DRAFT_461250</name>
</gene>
<dbReference type="Pfam" id="PF05047">
    <property type="entry name" value="L51_S25_CI-B8"/>
    <property type="match status" value="1"/>
</dbReference>
<accession>A0A6A6TX33</accession>
<organism evidence="7 8">
    <name type="scientific">Microthyrium microscopicum</name>
    <dbReference type="NCBI Taxonomy" id="703497"/>
    <lineage>
        <taxon>Eukaryota</taxon>
        <taxon>Fungi</taxon>
        <taxon>Dikarya</taxon>
        <taxon>Ascomycota</taxon>
        <taxon>Pezizomycotina</taxon>
        <taxon>Dothideomycetes</taxon>
        <taxon>Dothideomycetes incertae sedis</taxon>
        <taxon>Microthyriales</taxon>
        <taxon>Microthyriaceae</taxon>
        <taxon>Microthyrium</taxon>
    </lineage>
</organism>
<dbReference type="EMBL" id="MU004245">
    <property type="protein sequence ID" value="KAF2663523.1"/>
    <property type="molecule type" value="Genomic_DNA"/>
</dbReference>
<keyword evidence="8" id="KW-1185">Reference proteome</keyword>
<dbReference type="OrthoDB" id="1696305at2759"/>
<evidence type="ECO:0000313" key="7">
    <source>
        <dbReference type="EMBL" id="KAF2663523.1"/>
    </source>
</evidence>
<dbReference type="GO" id="GO:0003735">
    <property type="term" value="F:structural constituent of ribosome"/>
    <property type="evidence" value="ECO:0007669"/>
    <property type="project" value="InterPro"/>
</dbReference>
<evidence type="ECO:0000256" key="4">
    <source>
        <dbReference type="ARBA" id="ARBA00023274"/>
    </source>
</evidence>
<dbReference type="InterPro" id="IPR007741">
    <property type="entry name" value="Ribosomal_mL43/mS25/NADH_DH"/>
</dbReference>
<feature type="compositionally biased region" description="Basic and acidic residues" evidence="5">
    <location>
        <begin position="161"/>
        <end position="178"/>
    </location>
</feature>
<keyword evidence="2" id="KW-0689">Ribosomal protein</keyword>
<comment type="subcellular location">
    <subcellularLocation>
        <location evidence="1">Mitochondrion</location>
    </subcellularLocation>
</comment>
<evidence type="ECO:0000256" key="5">
    <source>
        <dbReference type="SAM" id="MobiDB-lite"/>
    </source>
</evidence>
<evidence type="ECO:0000313" key="8">
    <source>
        <dbReference type="Proteomes" id="UP000799302"/>
    </source>
</evidence>
<feature type="region of interest" description="Disordered" evidence="5">
    <location>
        <begin position="142"/>
        <end position="183"/>
    </location>
</feature>
<dbReference type="GO" id="GO:0005840">
    <property type="term" value="C:ribosome"/>
    <property type="evidence" value="ECO:0007669"/>
    <property type="project" value="UniProtKB-KW"/>
</dbReference>
<dbReference type="Proteomes" id="UP000799302">
    <property type="component" value="Unassembled WGS sequence"/>
</dbReference>
<feature type="compositionally biased region" description="Polar residues" evidence="5">
    <location>
        <begin position="151"/>
        <end position="160"/>
    </location>
</feature>
<evidence type="ECO:0000256" key="3">
    <source>
        <dbReference type="ARBA" id="ARBA00023128"/>
    </source>
</evidence>
<dbReference type="InterPro" id="IPR040049">
    <property type="entry name" value="Ribosomal_mS25/mL61"/>
</dbReference>
<protein>
    <recommendedName>
        <fullName evidence="6">Ribosomal protein/NADH dehydrogenase domain-containing protein</fullName>
    </recommendedName>
</protein>
<evidence type="ECO:0000256" key="2">
    <source>
        <dbReference type="ARBA" id="ARBA00022980"/>
    </source>
</evidence>
<reference evidence="7" key="1">
    <citation type="journal article" date="2020" name="Stud. Mycol.">
        <title>101 Dothideomycetes genomes: a test case for predicting lifestyles and emergence of pathogens.</title>
        <authorList>
            <person name="Haridas S."/>
            <person name="Albert R."/>
            <person name="Binder M."/>
            <person name="Bloem J."/>
            <person name="Labutti K."/>
            <person name="Salamov A."/>
            <person name="Andreopoulos B."/>
            <person name="Baker S."/>
            <person name="Barry K."/>
            <person name="Bills G."/>
            <person name="Bluhm B."/>
            <person name="Cannon C."/>
            <person name="Castanera R."/>
            <person name="Culley D."/>
            <person name="Daum C."/>
            <person name="Ezra D."/>
            <person name="Gonzalez J."/>
            <person name="Henrissat B."/>
            <person name="Kuo A."/>
            <person name="Liang C."/>
            <person name="Lipzen A."/>
            <person name="Lutzoni F."/>
            <person name="Magnuson J."/>
            <person name="Mondo S."/>
            <person name="Nolan M."/>
            <person name="Ohm R."/>
            <person name="Pangilinan J."/>
            <person name="Park H.-J."/>
            <person name="Ramirez L."/>
            <person name="Alfaro M."/>
            <person name="Sun H."/>
            <person name="Tritt A."/>
            <person name="Yoshinaga Y."/>
            <person name="Zwiers L.-H."/>
            <person name="Turgeon B."/>
            <person name="Goodwin S."/>
            <person name="Spatafora J."/>
            <person name="Crous P."/>
            <person name="Grigoriev I."/>
        </authorList>
    </citation>
    <scope>NUCLEOTIDE SEQUENCE</scope>
    <source>
        <strain evidence="7">CBS 115976</strain>
    </source>
</reference>
<dbReference type="PANTHER" id="PTHR13274:SF2">
    <property type="entry name" value="SMALL RIBOSOMAL SUBUNIT PROTEIN MS25"/>
    <property type="match status" value="1"/>
</dbReference>
<evidence type="ECO:0000259" key="6">
    <source>
        <dbReference type="SMART" id="SM00916"/>
    </source>
</evidence>
<keyword evidence="3" id="KW-0496">Mitochondrion</keyword>
<evidence type="ECO:0000256" key="1">
    <source>
        <dbReference type="ARBA" id="ARBA00004173"/>
    </source>
</evidence>
<feature type="domain" description="Ribosomal protein/NADH dehydrogenase" evidence="6">
    <location>
        <begin position="40"/>
        <end position="107"/>
    </location>
</feature>
<sequence>MVALAKRVKRLTELMTIRIGPGAAVLPQYVTRIHMQFALQALGGHKGPRKFWREMLPRLKYYNPAIRMSVSRPNPVGGPGIMTIYIKKNSEEAKEIIKNGEELSKKDAHRRNKNDVFISLYKRANKASNYDAIRRLKQEMEDITSDKSAEAPSTENTSDDQTLKGGRDSKALASKDPKIAAVSAKPTTEAISLVPLSRDSDGNMQPHVKPDATVEAPKASYDEGVVEINIRGKTETEIWNEVVARIKVVELNPTPGEKKFADGIEKDAEARRTLEAGNEEQKKWLRSFKEEQAKLRKIEQEQRLVAEA</sequence>
<dbReference type="GO" id="GO:0005739">
    <property type="term" value="C:mitochondrion"/>
    <property type="evidence" value="ECO:0007669"/>
    <property type="project" value="UniProtKB-SubCell"/>
</dbReference>
<proteinExistence type="predicted"/>
<dbReference type="GO" id="GO:1990904">
    <property type="term" value="C:ribonucleoprotein complex"/>
    <property type="evidence" value="ECO:0007669"/>
    <property type="project" value="UniProtKB-KW"/>
</dbReference>
<name>A0A6A6TX33_9PEZI</name>